<evidence type="ECO:0000313" key="9">
    <source>
        <dbReference type="Proteomes" id="UP000198892"/>
    </source>
</evidence>
<dbReference type="PROSITE" id="PS00063">
    <property type="entry name" value="ALDOKETO_REDUCTASE_3"/>
    <property type="match status" value="1"/>
</dbReference>
<evidence type="ECO:0000256" key="6">
    <source>
        <dbReference type="PIRSR" id="PIRSR000097-3"/>
    </source>
</evidence>
<dbReference type="Gene3D" id="3.20.20.100">
    <property type="entry name" value="NADP-dependent oxidoreductase domain"/>
    <property type="match status" value="1"/>
</dbReference>
<reference evidence="9" key="1">
    <citation type="submission" date="2016-10" db="EMBL/GenBank/DDBJ databases">
        <authorList>
            <person name="Varghese N."/>
            <person name="Submissions S."/>
        </authorList>
    </citation>
    <scope>NUCLEOTIDE SEQUENCE [LARGE SCALE GENOMIC DNA]</scope>
    <source>
        <strain evidence="9">S7</strain>
    </source>
</reference>
<dbReference type="Proteomes" id="UP000198892">
    <property type="component" value="Unassembled WGS sequence"/>
</dbReference>
<evidence type="ECO:0000256" key="2">
    <source>
        <dbReference type="ARBA" id="ARBA00022857"/>
    </source>
</evidence>
<evidence type="ECO:0000256" key="5">
    <source>
        <dbReference type="PIRSR" id="PIRSR000097-2"/>
    </source>
</evidence>
<dbReference type="PROSITE" id="PS00062">
    <property type="entry name" value="ALDOKETO_REDUCTASE_2"/>
    <property type="match status" value="1"/>
</dbReference>
<accession>A0A1I5W718</accession>
<feature type="active site" description="Proton donor" evidence="4">
    <location>
        <position position="62"/>
    </location>
</feature>
<protein>
    <submittedName>
        <fullName evidence="8">Aldo/keto reductase</fullName>
    </submittedName>
</protein>
<dbReference type="PIRSF" id="PIRSF000097">
    <property type="entry name" value="AKR"/>
    <property type="match status" value="1"/>
</dbReference>
<dbReference type="PANTHER" id="PTHR43827:SF3">
    <property type="entry name" value="NADP-DEPENDENT OXIDOREDUCTASE DOMAIN-CONTAINING PROTEIN"/>
    <property type="match status" value="1"/>
</dbReference>
<evidence type="ECO:0000256" key="1">
    <source>
        <dbReference type="ARBA" id="ARBA00007905"/>
    </source>
</evidence>
<feature type="site" description="Lowers pKa of active site Tyr" evidence="6">
    <location>
        <position position="87"/>
    </location>
</feature>
<feature type="binding site" evidence="5">
    <location>
        <position position="120"/>
    </location>
    <ligand>
        <name>substrate</name>
    </ligand>
</feature>
<dbReference type="AlphaFoldDB" id="A0A1I5W718"/>
<feature type="domain" description="NADP-dependent oxidoreductase" evidence="7">
    <location>
        <begin position="29"/>
        <end position="272"/>
    </location>
</feature>
<organism evidence="8 9">
    <name type="scientific">Salibacterium halotolerans</name>
    <dbReference type="NCBI Taxonomy" id="1884432"/>
    <lineage>
        <taxon>Bacteria</taxon>
        <taxon>Bacillati</taxon>
        <taxon>Bacillota</taxon>
        <taxon>Bacilli</taxon>
        <taxon>Bacillales</taxon>
        <taxon>Bacillaceae</taxon>
    </lineage>
</organism>
<keyword evidence="2" id="KW-0521">NADP</keyword>
<dbReference type="EMBL" id="FOXD01000019">
    <property type="protein sequence ID" value="SFQ15417.1"/>
    <property type="molecule type" value="Genomic_DNA"/>
</dbReference>
<dbReference type="PROSITE" id="PS00798">
    <property type="entry name" value="ALDOKETO_REDUCTASE_1"/>
    <property type="match status" value="1"/>
</dbReference>
<dbReference type="FunFam" id="3.20.20.100:FF:000015">
    <property type="entry name" value="Oxidoreductase, aldo/keto reductase family"/>
    <property type="match status" value="1"/>
</dbReference>
<keyword evidence="3" id="KW-0560">Oxidoreductase</keyword>
<sequence length="288" mass="32841">MVVVCYNYVKGGKEMKEVTLNNGVTMPQLGFGVWKVPEDEAVPAVKKALETGYRSIDTAAFYNNEQGVGRGLKESGIPRDDLFITTKVWNGDQGYNRTLEAFERSLDNLGLDYLDLYLIHWPTPAYDNYVDTFKAMEKLYNDGRVKAIGVCNFEEEHLQRLLNECGIKPAVNQVECHPYFAQTKMKRFCRGRDIYLEAWSPLMHGKAVLADNVVLELAEKHGKTPAQVVIRWHLQHDSIVIPKSVTPSRIEENYHVFDFELSQSDMEQMDQLDCGDRQGAVPGEMNKR</sequence>
<evidence type="ECO:0000256" key="3">
    <source>
        <dbReference type="ARBA" id="ARBA00023002"/>
    </source>
</evidence>
<dbReference type="Pfam" id="PF00248">
    <property type="entry name" value="Aldo_ket_red"/>
    <property type="match status" value="1"/>
</dbReference>
<dbReference type="PRINTS" id="PR00069">
    <property type="entry name" value="ALDKETRDTASE"/>
</dbReference>
<dbReference type="SUPFAM" id="SSF51430">
    <property type="entry name" value="NAD(P)-linked oxidoreductase"/>
    <property type="match status" value="1"/>
</dbReference>
<dbReference type="InterPro" id="IPR036812">
    <property type="entry name" value="NAD(P)_OxRdtase_dom_sf"/>
</dbReference>
<dbReference type="InterPro" id="IPR023210">
    <property type="entry name" value="NADP_OxRdtase_dom"/>
</dbReference>
<dbReference type="InterPro" id="IPR020471">
    <property type="entry name" value="AKR"/>
</dbReference>
<dbReference type="GO" id="GO:0016616">
    <property type="term" value="F:oxidoreductase activity, acting on the CH-OH group of donors, NAD or NADP as acceptor"/>
    <property type="evidence" value="ECO:0007669"/>
    <property type="project" value="UniProtKB-ARBA"/>
</dbReference>
<evidence type="ECO:0000259" key="7">
    <source>
        <dbReference type="Pfam" id="PF00248"/>
    </source>
</evidence>
<dbReference type="STRING" id="1884432.SAMN05518683_11917"/>
<proteinExistence type="inferred from homology"/>
<dbReference type="InterPro" id="IPR018170">
    <property type="entry name" value="Aldo/ket_reductase_CS"/>
</dbReference>
<name>A0A1I5W718_9BACI</name>
<dbReference type="PANTHER" id="PTHR43827">
    <property type="entry name" value="2,5-DIKETO-D-GLUCONIC ACID REDUCTASE"/>
    <property type="match status" value="1"/>
</dbReference>
<evidence type="ECO:0000256" key="4">
    <source>
        <dbReference type="PIRSR" id="PIRSR000097-1"/>
    </source>
</evidence>
<evidence type="ECO:0000313" key="8">
    <source>
        <dbReference type="EMBL" id="SFQ15417.1"/>
    </source>
</evidence>
<comment type="similarity">
    <text evidence="1">Belongs to the aldo/keto reductase family.</text>
</comment>
<gene>
    <name evidence="8" type="ORF">SAMN05518683_11917</name>
</gene>
<keyword evidence="9" id="KW-1185">Reference proteome</keyword>